<dbReference type="EMBL" id="PVXM01000007">
    <property type="protein sequence ID" value="PRR74705.1"/>
    <property type="molecule type" value="Genomic_DNA"/>
</dbReference>
<feature type="transmembrane region" description="Helical" evidence="1">
    <location>
        <begin position="81"/>
        <end position="98"/>
    </location>
</feature>
<dbReference type="PANTHER" id="PTHR14969:SF13">
    <property type="entry name" value="AT30094P"/>
    <property type="match status" value="1"/>
</dbReference>
<evidence type="ECO:0000259" key="2">
    <source>
        <dbReference type="SMART" id="SM00014"/>
    </source>
</evidence>
<feature type="transmembrane region" description="Helical" evidence="1">
    <location>
        <begin position="48"/>
        <end position="74"/>
    </location>
</feature>
<keyword evidence="1" id="KW-0812">Transmembrane</keyword>
<dbReference type="InterPro" id="IPR000326">
    <property type="entry name" value="PAP2/HPO"/>
</dbReference>
<organism evidence="3 4">
    <name type="scientific">Neomoorella humiferrea</name>
    <dbReference type="NCBI Taxonomy" id="676965"/>
    <lineage>
        <taxon>Bacteria</taxon>
        <taxon>Bacillati</taxon>
        <taxon>Bacillota</taxon>
        <taxon>Clostridia</taxon>
        <taxon>Neomoorellales</taxon>
        <taxon>Neomoorellaceae</taxon>
        <taxon>Neomoorella</taxon>
    </lineage>
</organism>
<feature type="transmembrane region" description="Helical" evidence="1">
    <location>
        <begin position="150"/>
        <end position="171"/>
    </location>
</feature>
<keyword evidence="4" id="KW-1185">Reference proteome</keyword>
<dbReference type="InterPro" id="IPR036938">
    <property type="entry name" value="PAP2/HPO_sf"/>
</dbReference>
<dbReference type="Proteomes" id="UP000238415">
    <property type="component" value="Unassembled WGS sequence"/>
</dbReference>
<feature type="transmembrane region" description="Helical" evidence="1">
    <location>
        <begin position="177"/>
        <end position="195"/>
    </location>
</feature>
<evidence type="ECO:0000256" key="1">
    <source>
        <dbReference type="SAM" id="Phobius"/>
    </source>
</evidence>
<reference evidence="3 4" key="1">
    <citation type="submission" date="2018-03" db="EMBL/GenBank/DDBJ databases">
        <title>Genome sequence of Moorella humiferrea DSM 23265.</title>
        <authorList>
            <person name="Poehlein A."/>
            <person name="Daniel R."/>
        </authorList>
    </citation>
    <scope>NUCLEOTIDE SEQUENCE [LARGE SCALE GENOMIC DNA]</scope>
    <source>
        <strain evidence="3 4">DSM 23265</strain>
    </source>
</reference>
<gene>
    <name evidence="3" type="ORF">MOHU_06860</name>
</gene>
<dbReference type="Pfam" id="PF01569">
    <property type="entry name" value="PAP2"/>
    <property type="match status" value="1"/>
</dbReference>
<dbReference type="AlphaFoldDB" id="A0A2T0AVL8"/>
<name>A0A2T0AVL8_9FIRM</name>
<dbReference type="SUPFAM" id="SSF48317">
    <property type="entry name" value="Acid phosphatase/Vanadium-dependent haloperoxidase"/>
    <property type="match status" value="1"/>
</dbReference>
<dbReference type="SMART" id="SM00014">
    <property type="entry name" value="acidPPc"/>
    <property type="match status" value="1"/>
</dbReference>
<feature type="transmembrane region" description="Helical" evidence="1">
    <location>
        <begin position="118"/>
        <end position="138"/>
    </location>
</feature>
<dbReference type="PANTHER" id="PTHR14969">
    <property type="entry name" value="SPHINGOSINE-1-PHOSPHATE PHOSPHOHYDROLASE"/>
    <property type="match status" value="1"/>
</dbReference>
<keyword evidence="1" id="KW-1133">Transmembrane helix</keyword>
<evidence type="ECO:0000313" key="3">
    <source>
        <dbReference type="EMBL" id="PRR74705.1"/>
    </source>
</evidence>
<keyword evidence="1" id="KW-0472">Membrane</keyword>
<accession>A0A2T0AVL8</accession>
<proteinExistence type="predicted"/>
<feature type="domain" description="Phosphatidic acid phosphatase type 2/haloperoxidase" evidence="2">
    <location>
        <begin position="79"/>
        <end position="192"/>
    </location>
</feature>
<protein>
    <submittedName>
        <fullName evidence="3">Phosphatidylglycerophosphatase B</fullName>
    </submittedName>
</protein>
<sequence>MRNKFIFLAVISLLIFIVFAAAIPRTTNIDVFLLKVVMSTRIPTATGFFKFITFFGTPAFFYPATAILSLIYYFWRQWRGFAAVIITMVASWIIMEGLKLSFHRNRPALDPLQTASGYSFPSGHAMMGTVFFALLALWLIKKVPLPLRRVIPPVTVIFLFFLGYSRIYLGVHYPTDILAGYAAGTSIFAIFLAWWKEK</sequence>
<evidence type="ECO:0000313" key="4">
    <source>
        <dbReference type="Proteomes" id="UP000238415"/>
    </source>
</evidence>
<dbReference type="OrthoDB" id="9789113at2"/>
<dbReference type="Gene3D" id="1.20.144.10">
    <property type="entry name" value="Phosphatidic acid phosphatase type 2/haloperoxidase"/>
    <property type="match status" value="1"/>
</dbReference>
<dbReference type="CDD" id="cd03392">
    <property type="entry name" value="PAP2_like_2"/>
    <property type="match status" value="1"/>
</dbReference>
<comment type="caution">
    <text evidence="3">The sequence shown here is derived from an EMBL/GenBank/DDBJ whole genome shotgun (WGS) entry which is preliminary data.</text>
</comment>
<dbReference type="RefSeq" id="WP_106004704.1">
    <property type="nucleotide sequence ID" value="NZ_CP136419.1"/>
</dbReference>